<name>A0A5E8CL14_9ZZZZ</name>
<dbReference type="EMBL" id="CABVLZ010000001">
    <property type="protein sequence ID" value="VVU94292.1"/>
    <property type="molecule type" value="Genomic_DNA"/>
</dbReference>
<accession>A0A5E8CL14</accession>
<sequence>MDIGFYNKYIAFSNSYLLRYVTHQTIKENGINNNLDRNIRENLKKQPEKPQNLLQPLCKKLKL</sequence>
<evidence type="ECO:0000313" key="1">
    <source>
        <dbReference type="EMBL" id="VVU94292.1"/>
    </source>
</evidence>
<organism evidence="1">
    <name type="scientific">seawater metagenome</name>
    <dbReference type="NCBI Taxonomy" id="1561972"/>
    <lineage>
        <taxon>unclassified sequences</taxon>
        <taxon>metagenomes</taxon>
        <taxon>ecological metagenomes</taxon>
    </lineage>
</organism>
<reference evidence="1" key="1">
    <citation type="submission" date="2019-09" db="EMBL/GenBank/DDBJ databases">
        <authorList>
            <person name="Needham M D."/>
        </authorList>
    </citation>
    <scope>NUCLEOTIDE SEQUENCE</scope>
</reference>
<proteinExistence type="predicted"/>
<dbReference type="AlphaFoldDB" id="A0A5E8CL14"/>
<protein>
    <submittedName>
        <fullName evidence="1">Uncharacterized protein</fullName>
    </submittedName>
</protein>
<gene>
    <name evidence="1" type="ORF">CPAV1605_12</name>
</gene>